<evidence type="ECO:0000313" key="15">
    <source>
        <dbReference type="Proteomes" id="UP000247346"/>
    </source>
</evidence>
<dbReference type="RefSeq" id="WP_010344104.1">
    <property type="nucleotide sequence ID" value="NZ_CP183915.1"/>
</dbReference>
<dbReference type="NCBIfam" id="TIGR02395">
    <property type="entry name" value="rpoN_sigma"/>
    <property type="match status" value="1"/>
</dbReference>
<dbReference type="InterPro" id="IPR038709">
    <property type="entry name" value="RpoN_core-bd_sf"/>
</dbReference>
<dbReference type="AlphaFoldDB" id="A0A2P5Z8Z0"/>
<dbReference type="GO" id="GO:0000428">
    <property type="term" value="C:DNA-directed RNA polymerase complex"/>
    <property type="evidence" value="ECO:0007669"/>
    <property type="project" value="UniProtKB-KW"/>
</dbReference>
<feature type="domain" description="RNA polymerase sigma factor 54 DNA-binding" evidence="12">
    <location>
        <begin position="328"/>
        <end position="484"/>
    </location>
</feature>
<dbReference type="GO" id="GO:0016779">
    <property type="term" value="F:nucleotidyltransferase activity"/>
    <property type="evidence" value="ECO:0007669"/>
    <property type="project" value="UniProtKB-KW"/>
</dbReference>
<evidence type="ECO:0000256" key="8">
    <source>
        <dbReference type="ARBA" id="ARBA00023125"/>
    </source>
</evidence>
<evidence type="ECO:0000259" key="13">
    <source>
        <dbReference type="Pfam" id="PF04963"/>
    </source>
</evidence>
<evidence type="ECO:0000256" key="10">
    <source>
        <dbReference type="PIRNR" id="PIRNR000774"/>
    </source>
</evidence>
<dbReference type="NCBIfam" id="NF009118">
    <property type="entry name" value="PRK12469.1"/>
    <property type="match status" value="1"/>
</dbReference>
<dbReference type="GO" id="GO:0001216">
    <property type="term" value="F:DNA-binding transcription activator activity"/>
    <property type="evidence" value="ECO:0007669"/>
    <property type="project" value="InterPro"/>
</dbReference>
<dbReference type="EMBL" id="MDEK01000001">
    <property type="protein sequence ID" value="PPU85106.1"/>
    <property type="molecule type" value="Genomic_DNA"/>
</dbReference>
<keyword evidence="4 10" id="KW-0808">Transferase</keyword>
<dbReference type="PROSITE" id="PS00718">
    <property type="entry name" value="SIGMA54_2"/>
    <property type="match status" value="1"/>
</dbReference>
<keyword evidence="6 10" id="KW-0805">Transcription regulation</keyword>
<dbReference type="GO" id="GO:0006352">
    <property type="term" value="P:DNA-templated transcription initiation"/>
    <property type="evidence" value="ECO:0007669"/>
    <property type="project" value="InterPro"/>
</dbReference>
<evidence type="ECO:0000256" key="7">
    <source>
        <dbReference type="ARBA" id="ARBA00023082"/>
    </source>
</evidence>
<dbReference type="PIRSF" id="PIRSF000774">
    <property type="entry name" value="RpoN"/>
    <property type="match status" value="1"/>
</dbReference>
<dbReference type="Gene3D" id="1.10.10.60">
    <property type="entry name" value="Homeodomain-like"/>
    <property type="match status" value="1"/>
</dbReference>
<name>A0A2P5Z8Z0_9XANT</name>
<dbReference type="PROSITE" id="PS50044">
    <property type="entry name" value="SIGMA54_3"/>
    <property type="match status" value="1"/>
</dbReference>
<keyword evidence="3 10" id="KW-0240">DNA-directed RNA polymerase</keyword>
<feature type="compositionally biased region" description="Basic and acidic residues" evidence="11">
    <location>
        <begin position="58"/>
        <end position="86"/>
    </location>
</feature>
<keyword evidence="7 10" id="KW-0731">Sigma factor</keyword>
<dbReference type="Pfam" id="PF04963">
    <property type="entry name" value="Sigma54_CBD"/>
    <property type="match status" value="1"/>
</dbReference>
<dbReference type="PRINTS" id="PR00045">
    <property type="entry name" value="SIGMA54FCT"/>
</dbReference>
<sequence length="487" mass="52798">MKARLQTSLGQHLVMTPQLRQAIKLLQMSSAELEVEIAEAVESNPLLEWSEDAAPAFERGDSADHGHDHDHATSETRNDGDGDRGESAPASDGADWADAEPAWAGGSGGSFDDDDLGSAAERVAEPDTLIDHLLWQLHLSPLSARDRSIGAALIDALDDDGYLREPLAAIAETLRPDIAAEEDEILTVLHQIQRFDPAGIAARSLGECLTLQLDTLPEDTPGLALARIIANGPLERLPRSGVAGLAHELKRPAAEVDTAVALLRSLDPRPGKQIGELGSDTYVVPDCVVWRQRGVWHAALSAHAQPKVTIHRGYERLIRQCGESDAGYLRGQLQEARWLLKSLEARGETLLKVTRCLLKQQAGFLEFGEQALRPLTLREIAGELGLHESTISRAIARKYVRTPRGTIPLRAFFASGIDTDSGGEASSTAIQAMIRRLIEAENPRKPLSDAKLADLLKSAGVPVARRTVAKYREAMNISASHERVRIG</sequence>
<evidence type="ECO:0000256" key="5">
    <source>
        <dbReference type="ARBA" id="ARBA00022695"/>
    </source>
</evidence>
<dbReference type="Pfam" id="PF00309">
    <property type="entry name" value="Sigma54_AID"/>
    <property type="match status" value="1"/>
</dbReference>
<evidence type="ECO:0000256" key="6">
    <source>
        <dbReference type="ARBA" id="ARBA00023015"/>
    </source>
</evidence>
<keyword evidence="8 10" id="KW-0238">DNA-binding</keyword>
<dbReference type="Proteomes" id="UP000247346">
    <property type="component" value="Unassembled WGS sequence"/>
</dbReference>
<dbReference type="InterPro" id="IPR000394">
    <property type="entry name" value="RNA_pol_sigma_54"/>
</dbReference>
<feature type="region of interest" description="Disordered" evidence="11">
    <location>
        <begin position="57"/>
        <end position="117"/>
    </location>
</feature>
<dbReference type="PROSITE" id="PS00717">
    <property type="entry name" value="SIGMA54_1"/>
    <property type="match status" value="1"/>
</dbReference>
<dbReference type="InterPro" id="IPR007634">
    <property type="entry name" value="RNA_pol_sigma_54_DNA-bd"/>
</dbReference>
<dbReference type="GO" id="GO:0016987">
    <property type="term" value="F:sigma factor activity"/>
    <property type="evidence" value="ECO:0007669"/>
    <property type="project" value="UniProtKB-KW"/>
</dbReference>
<dbReference type="Gene3D" id="1.10.10.1330">
    <property type="entry name" value="RNA polymerase sigma-54 factor, core-binding domain"/>
    <property type="match status" value="1"/>
</dbReference>
<feature type="domain" description="RNA polymerase sigma factor 54 core-binding" evidence="13">
    <location>
        <begin position="121"/>
        <end position="314"/>
    </location>
</feature>
<dbReference type="OrthoDB" id="9814402at2"/>
<dbReference type="NCBIfam" id="NF004595">
    <property type="entry name" value="PRK05932.1-2"/>
    <property type="match status" value="1"/>
</dbReference>
<proteinExistence type="inferred from homology"/>
<gene>
    <name evidence="14" type="ORF">XsacCFBP4641_00475</name>
</gene>
<evidence type="ECO:0000256" key="1">
    <source>
        <dbReference type="ARBA" id="ARBA00008798"/>
    </source>
</evidence>
<keyword evidence="5 10" id="KW-0548">Nucleotidyltransferase</keyword>
<organism evidence="14 15">
    <name type="scientific">Xanthomonas sacchari</name>
    <dbReference type="NCBI Taxonomy" id="56458"/>
    <lineage>
        <taxon>Bacteria</taxon>
        <taxon>Pseudomonadati</taxon>
        <taxon>Pseudomonadota</taxon>
        <taxon>Gammaproteobacteria</taxon>
        <taxon>Lysobacterales</taxon>
        <taxon>Lysobacteraceae</taxon>
        <taxon>Xanthomonas</taxon>
    </lineage>
</organism>
<dbReference type="PANTHER" id="PTHR32248:SF4">
    <property type="entry name" value="RNA POLYMERASE SIGMA-54 FACTOR"/>
    <property type="match status" value="1"/>
</dbReference>
<dbReference type="Pfam" id="PF04552">
    <property type="entry name" value="Sigma54_DBD"/>
    <property type="match status" value="1"/>
</dbReference>
<protein>
    <recommendedName>
        <fullName evidence="2 10">RNA polymerase sigma-54 factor</fullName>
    </recommendedName>
</protein>
<comment type="similarity">
    <text evidence="1 10">Belongs to the sigma-54 factor family.</text>
</comment>
<dbReference type="GO" id="GO:0003677">
    <property type="term" value="F:DNA binding"/>
    <property type="evidence" value="ECO:0007669"/>
    <property type="project" value="UniProtKB-KW"/>
</dbReference>
<comment type="caution">
    <text evidence="14">The sequence shown here is derived from an EMBL/GenBank/DDBJ whole genome shotgun (WGS) entry which is preliminary data.</text>
</comment>
<dbReference type="PANTHER" id="PTHR32248">
    <property type="entry name" value="RNA POLYMERASE SIGMA-54 FACTOR"/>
    <property type="match status" value="1"/>
</dbReference>
<evidence type="ECO:0000256" key="9">
    <source>
        <dbReference type="ARBA" id="ARBA00023163"/>
    </source>
</evidence>
<accession>A0A2P5Z8Z0</accession>
<evidence type="ECO:0000256" key="11">
    <source>
        <dbReference type="SAM" id="MobiDB-lite"/>
    </source>
</evidence>
<evidence type="ECO:0000256" key="2">
    <source>
        <dbReference type="ARBA" id="ARBA00019942"/>
    </source>
</evidence>
<comment type="function">
    <text evidence="10">Sigma factors are initiation factors that promote the attachment of RNA polymerase to specific initiation sites and are then released.</text>
</comment>
<evidence type="ECO:0000256" key="3">
    <source>
        <dbReference type="ARBA" id="ARBA00022478"/>
    </source>
</evidence>
<reference evidence="14 15" key="1">
    <citation type="submission" date="2016-08" db="EMBL/GenBank/DDBJ databases">
        <authorList>
            <person name="Seilhamer J.J."/>
        </authorList>
    </citation>
    <scope>NUCLEOTIDE SEQUENCE [LARGE SCALE GENOMIC DNA]</scope>
    <source>
        <strain evidence="14 15">CFBP4641</strain>
    </source>
</reference>
<keyword evidence="9 10" id="KW-0804">Transcription</keyword>
<dbReference type="InterPro" id="IPR007046">
    <property type="entry name" value="RNA_pol_sigma_54_core-bd"/>
</dbReference>
<evidence type="ECO:0000313" key="14">
    <source>
        <dbReference type="EMBL" id="PPU85106.1"/>
    </source>
</evidence>
<evidence type="ECO:0000256" key="4">
    <source>
        <dbReference type="ARBA" id="ARBA00022679"/>
    </source>
</evidence>
<evidence type="ECO:0000259" key="12">
    <source>
        <dbReference type="Pfam" id="PF04552"/>
    </source>
</evidence>